<feature type="region of interest" description="Disordered" evidence="1">
    <location>
        <begin position="538"/>
        <end position="557"/>
    </location>
</feature>
<dbReference type="VEuPathDB" id="FungiDB:SeMB42_g07429"/>
<feature type="region of interest" description="Disordered" evidence="1">
    <location>
        <begin position="492"/>
        <end position="516"/>
    </location>
</feature>
<name>A0A507DBX3_9FUNG</name>
<proteinExistence type="predicted"/>
<dbReference type="Proteomes" id="UP000320475">
    <property type="component" value="Unassembled WGS sequence"/>
</dbReference>
<dbReference type="VEuPathDB" id="FungiDB:SeMB42_g04656"/>
<gene>
    <name evidence="2" type="ORF">SeLEV6574_g01844</name>
</gene>
<accession>A0A507DBX3</accession>
<reference evidence="2 3" key="1">
    <citation type="journal article" date="2019" name="Sci. Rep.">
        <title>Comparative genomics of chytrid fungi reveal insights into the obligate biotrophic and pathogenic lifestyle of Synchytrium endobioticum.</title>
        <authorList>
            <person name="van de Vossenberg B.T.L.H."/>
            <person name="Warris S."/>
            <person name="Nguyen H.D.T."/>
            <person name="van Gent-Pelzer M.P.E."/>
            <person name="Joly D.L."/>
            <person name="van de Geest H.C."/>
            <person name="Bonants P.J.M."/>
            <person name="Smith D.S."/>
            <person name="Levesque C.A."/>
            <person name="van der Lee T.A.J."/>
        </authorList>
    </citation>
    <scope>NUCLEOTIDE SEQUENCE [LARGE SCALE GENOMIC DNA]</scope>
    <source>
        <strain evidence="2 3">LEV6574</strain>
    </source>
</reference>
<comment type="caution">
    <text evidence="2">The sequence shown here is derived from an EMBL/GenBank/DDBJ whole genome shotgun (WGS) entry which is preliminary data.</text>
</comment>
<feature type="compositionally biased region" description="Low complexity" evidence="1">
    <location>
        <begin position="539"/>
        <end position="549"/>
    </location>
</feature>
<organism evidence="2 3">
    <name type="scientific">Synchytrium endobioticum</name>
    <dbReference type="NCBI Taxonomy" id="286115"/>
    <lineage>
        <taxon>Eukaryota</taxon>
        <taxon>Fungi</taxon>
        <taxon>Fungi incertae sedis</taxon>
        <taxon>Chytridiomycota</taxon>
        <taxon>Chytridiomycota incertae sedis</taxon>
        <taxon>Chytridiomycetes</taxon>
        <taxon>Synchytriales</taxon>
        <taxon>Synchytriaceae</taxon>
        <taxon>Synchytrium</taxon>
    </lineage>
</organism>
<evidence type="ECO:0000313" key="2">
    <source>
        <dbReference type="EMBL" id="TPX48805.1"/>
    </source>
</evidence>
<dbReference type="AlphaFoldDB" id="A0A507DBX3"/>
<protein>
    <submittedName>
        <fullName evidence="2">Uncharacterized protein</fullName>
    </submittedName>
</protein>
<evidence type="ECO:0000256" key="1">
    <source>
        <dbReference type="SAM" id="MobiDB-lite"/>
    </source>
</evidence>
<feature type="compositionally biased region" description="Basic and acidic residues" evidence="1">
    <location>
        <begin position="87"/>
        <end position="102"/>
    </location>
</feature>
<evidence type="ECO:0000313" key="3">
    <source>
        <dbReference type="Proteomes" id="UP000320475"/>
    </source>
</evidence>
<sequence length="571" mass="64624">MVFDGMISTNGTDVSVCLKHANAHRRGSTRKSKATLQAEVKQMYIDNHLLELRSTPNIVAIDPNKRDILYCQDRNNNSNLRYTSNQRSKETGSRHYRKQRETLRSSHGIDVIESRIPSFKSERKKKGKTLTTQKMSKLILGLLMMGLCLPSLSMDAVDAGEPGLLPNLKQAEDDIMRERRVYTPAHAIYISNPFVTESFFMAEVSRLARDECEWDRSDAAVRIALGRRVSRILINILKYYDLYYPGTPLTSPVRDMLLQRLKEQQYVITKYNNGVKLLFDDDGMGVISTAADPYKPLLDAIYEAGKLLVENLKMLPTTAQGSDAGKMQRMKEKFAEVDRCLQDERKHDESLSHHILAARFQSLQKKLKDFDDMYRNPMIYKGTVKEQAKGLIQKITGGFITSKEIDGCAIDTEAVSRSKIPEDWNLPCEPAECAGMQGLIDRMQRIFITPDVTSQLFERMEKEFVTISDGLFNTATLARMPELDPYISTFTTSTEQRSTEDGTATDGGLASPAQSDRRAVFETPATYVRRGRYSGRQDSIFGSSTSSGSVNNRVFDKHDRSSSRRICRLSM</sequence>
<feature type="region of interest" description="Disordered" evidence="1">
    <location>
        <begin position="79"/>
        <end position="102"/>
    </location>
</feature>
<dbReference type="OrthoDB" id="2152737at2759"/>
<dbReference type="EMBL" id="QEAM01000045">
    <property type="protein sequence ID" value="TPX48805.1"/>
    <property type="molecule type" value="Genomic_DNA"/>
</dbReference>